<dbReference type="Proteomes" id="UP001055811">
    <property type="component" value="Linkage Group LG02"/>
</dbReference>
<evidence type="ECO:0000313" key="1">
    <source>
        <dbReference type="EMBL" id="KAI3779999.1"/>
    </source>
</evidence>
<proteinExistence type="predicted"/>
<protein>
    <submittedName>
        <fullName evidence="1">Uncharacterized protein</fullName>
    </submittedName>
</protein>
<dbReference type="EMBL" id="CM042010">
    <property type="protein sequence ID" value="KAI3779999.1"/>
    <property type="molecule type" value="Genomic_DNA"/>
</dbReference>
<keyword evidence="2" id="KW-1185">Reference proteome</keyword>
<sequence>MEEAMRRLAGYTASPETDLFQTTTPSVQKRCNNTTTTNSATNKRLALKDGNGTNGSMRYRGVRRRPWGRYAAEIRDPQSKERRWLGTFDTAEEAACAYDCAARAMRGSKARTNFVYPPPPSDNLINPFTFNKAQPESLTSPPYENFHVPALQRNTSFNSLLFHDFFNSGSSSSSFCNSAAAMSGLSSTGSVHASKTCTTTPVPSNQEGFNEFFPSEPDHSGLLDEVLTGFYPKPEKPTKPDLKAVSGPASYRDHKTTFESNPFGFFFENPNGISSATTNSQHNQLAFEQSFNGGGGFPFYSRHTSAPVSFENQESIFADVFQYPDIVGLFAARLQNA</sequence>
<reference evidence="1 2" key="2">
    <citation type="journal article" date="2022" name="Mol. Ecol. Resour.">
        <title>The genomes of chicory, endive, great burdock and yacon provide insights into Asteraceae paleo-polyploidization history and plant inulin production.</title>
        <authorList>
            <person name="Fan W."/>
            <person name="Wang S."/>
            <person name="Wang H."/>
            <person name="Wang A."/>
            <person name="Jiang F."/>
            <person name="Liu H."/>
            <person name="Zhao H."/>
            <person name="Xu D."/>
            <person name="Zhang Y."/>
        </authorList>
    </citation>
    <scope>NUCLEOTIDE SEQUENCE [LARGE SCALE GENOMIC DNA]</scope>
    <source>
        <strain evidence="2">cv. Punajuju</strain>
        <tissue evidence="1">Leaves</tissue>
    </source>
</reference>
<gene>
    <name evidence="1" type="ORF">L2E82_09807</name>
</gene>
<evidence type="ECO:0000313" key="2">
    <source>
        <dbReference type="Proteomes" id="UP001055811"/>
    </source>
</evidence>
<name>A0ACB9G906_CICIN</name>
<accession>A0ACB9G906</accession>
<reference evidence="2" key="1">
    <citation type="journal article" date="2022" name="Mol. Ecol. Resour.">
        <title>The genomes of chicory, endive, great burdock and yacon provide insights into Asteraceae palaeo-polyploidization history and plant inulin production.</title>
        <authorList>
            <person name="Fan W."/>
            <person name="Wang S."/>
            <person name="Wang H."/>
            <person name="Wang A."/>
            <person name="Jiang F."/>
            <person name="Liu H."/>
            <person name="Zhao H."/>
            <person name="Xu D."/>
            <person name="Zhang Y."/>
        </authorList>
    </citation>
    <scope>NUCLEOTIDE SEQUENCE [LARGE SCALE GENOMIC DNA]</scope>
    <source>
        <strain evidence="2">cv. Punajuju</strain>
    </source>
</reference>
<comment type="caution">
    <text evidence="1">The sequence shown here is derived from an EMBL/GenBank/DDBJ whole genome shotgun (WGS) entry which is preliminary data.</text>
</comment>
<organism evidence="1 2">
    <name type="scientific">Cichorium intybus</name>
    <name type="common">Chicory</name>
    <dbReference type="NCBI Taxonomy" id="13427"/>
    <lineage>
        <taxon>Eukaryota</taxon>
        <taxon>Viridiplantae</taxon>
        <taxon>Streptophyta</taxon>
        <taxon>Embryophyta</taxon>
        <taxon>Tracheophyta</taxon>
        <taxon>Spermatophyta</taxon>
        <taxon>Magnoliopsida</taxon>
        <taxon>eudicotyledons</taxon>
        <taxon>Gunneridae</taxon>
        <taxon>Pentapetalae</taxon>
        <taxon>asterids</taxon>
        <taxon>campanulids</taxon>
        <taxon>Asterales</taxon>
        <taxon>Asteraceae</taxon>
        <taxon>Cichorioideae</taxon>
        <taxon>Cichorieae</taxon>
        <taxon>Cichoriinae</taxon>
        <taxon>Cichorium</taxon>
    </lineage>
</organism>